<dbReference type="SMART" id="SM00220">
    <property type="entry name" value="S_TKc"/>
    <property type="match status" value="1"/>
</dbReference>
<dbReference type="PANTHER" id="PTHR24346:SF82">
    <property type="entry name" value="KP78A-RELATED"/>
    <property type="match status" value="1"/>
</dbReference>
<evidence type="ECO:0000256" key="4">
    <source>
        <dbReference type="ARBA" id="ARBA00022741"/>
    </source>
</evidence>
<feature type="region of interest" description="Disordered" evidence="8">
    <location>
        <begin position="676"/>
        <end position="695"/>
    </location>
</feature>
<feature type="region of interest" description="Disordered" evidence="8">
    <location>
        <begin position="742"/>
        <end position="764"/>
    </location>
</feature>
<reference evidence="10" key="2">
    <citation type="journal article" date="2020" name="Nat. Commun.">
        <title>Large-scale genome sequencing of mycorrhizal fungi provides insights into the early evolution of symbiotic traits.</title>
        <authorList>
            <person name="Miyauchi S."/>
            <person name="Kiss E."/>
            <person name="Kuo A."/>
            <person name="Drula E."/>
            <person name="Kohler A."/>
            <person name="Sanchez-Garcia M."/>
            <person name="Morin E."/>
            <person name="Andreopoulos B."/>
            <person name="Barry K.W."/>
            <person name="Bonito G."/>
            <person name="Buee M."/>
            <person name="Carver A."/>
            <person name="Chen C."/>
            <person name="Cichocki N."/>
            <person name="Clum A."/>
            <person name="Culley D."/>
            <person name="Crous P.W."/>
            <person name="Fauchery L."/>
            <person name="Girlanda M."/>
            <person name="Hayes R.D."/>
            <person name="Keri Z."/>
            <person name="LaButti K."/>
            <person name="Lipzen A."/>
            <person name="Lombard V."/>
            <person name="Magnuson J."/>
            <person name="Maillard F."/>
            <person name="Murat C."/>
            <person name="Nolan M."/>
            <person name="Ohm R.A."/>
            <person name="Pangilinan J."/>
            <person name="Pereira M.F."/>
            <person name="Perotto S."/>
            <person name="Peter M."/>
            <person name="Pfister S."/>
            <person name="Riley R."/>
            <person name="Sitrit Y."/>
            <person name="Stielow J.B."/>
            <person name="Szollosi G."/>
            <person name="Zifcakova L."/>
            <person name="Stursova M."/>
            <person name="Spatafora J.W."/>
            <person name="Tedersoo L."/>
            <person name="Vaario L.M."/>
            <person name="Yamada A."/>
            <person name="Yan M."/>
            <person name="Wang P."/>
            <person name="Xu J."/>
            <person name="Bruns T."/>
            <person name="Baldrian P."/>
            <person name="Vilgalys R."/>
            <person name="Dunand C."/>
            <person name="Henrissat B."/>
            <person name="Grigoriev I.V."/>
            <person name="Hibbett D."/>
            <person name="Nagy L.G."/>
            <person name="Martin F.M."/>
        </authorList>
    </citation>
    <scope>NUCLEOTIDE SEQUENCE</scope>
    <source>
        <strain evidence="10">BED1</strain>
    </source>
</reference>
<proteinExistence type="inferred from homology"/>
<dbReference type="InterPro" id="IPR000719">
    <property type="entry name" value="Prot_kinase_dom"/>
</dbReference>
<protein>
    <recommendedName>
        <fullName evidence="9">Protein kinase domain-containing protein</fullName>
    </recommendedName>
</protein>
<dbReference type="Pfam" id="PF00069">
    <property type="entry name" value="Pkinase"/>
    <property type="match status" value="1"/>
</dbReference>
<dbReference type="InterPro" id="IPR008271">
    <property type="entry name" value="Ser/Thr_kinase_AS"/>
</dbReference>
<dbReference type="AlphaFoldDB" id="A0AAD4BTT1"/>
<feature type="compositionally biased region" description="Low complexity" evidence="8">
    <location>
        <begin position="460"/>
        <end position="472"/>
    </location>
</feature>
<comment type="similarity">
    <text evidence="1">Belongs to the protein kinase superfamily. CAMK Ser/Thr protein kinase family. NIM1 subfamily.</text>
</comment>
<evidence type="ECO:0000256" key="8">
    <source>
        <dbReference type="SAM" id="MobiDB-lite"/>
    </source>
</evidence>
<sequence>MTDLPPRVPPIKYHAHLGTRWQKEKAAAAAGAFDFPEDPKYIGQWIIGECVGKGASGRVRIAKHRRTGQLAAVKILPLQPLVNSRASLATHLAKSEKQRLGIDREIIMMKLMNHPNILRIYDVFEGENELYLVLEYVEGGELFDFLVNRGRLPPLDALAFFKQIVYGLNYAHTFSIIHRDLKPENILIHSLNPPLIKLADWGMAAFAPPALQLETSCGSPHYASPEIVNGMKYKGNATDIWSCGVILFALLTGRLPFDDKNVRTLLAKVKTGVYDIPAYVDPLARHLLTKMLVVDVNQRITIPEIMGHPWFNKKTPGVVSVPAPSVTQLAKPLASEAHIDEELLESLCVIWGKHADAGSIKADLLSPQGEGTLAKAFYFLLHKNREQTLKDHGIILDLDEAQVHQSGKVVTKQYRSPSQKRSNRLDLDTLARHGRLCTSRDAPPPPFRSPSPNLVSTDASSPVSVSRSRTPSPVGPRPPKPRPISSPVAEIPTRHKSMSIKPVATTLSSAHAELARTRSSTVTMLPSRVAQDSHNYHAHNQQLYQPMHIPGTPPIALGPVSRTTPIMVPAAWFPVSSHPPRSAGPVRSPNVARAAPMITVPRMGVSEVRSAPTSPRSGEQDFEPMTPNRLDTMFTYYGNDPYSPEGRPTIQVYGEDTLPQVDRSRYFQAPTRHVTVPTSPEDVHLSGRGQENKENSERYEGINAYQENDPANLSGGFFAKSRGGARVGRELRNSLHGVEFLKREGKERERDRKHKLPPLDLHPNTLNAKRSVVSSPTQPTPPGMPSILSSPVGEFKGWFSNLFNWRAHTYVLCSTNNLAATRAETIRILEQLGVTIALEDPDSMHTHSSGTAAILRCRTNEIVDGASGAVVQKHVRFRVEFSVGPTQASGFVTSTTGTTSAGAVGNTSGGASPTGMSSSLMSPRHALGKQAMAMGYACAIVLVQEKGSLSTFRAVCRWLREEWMLDALASPLGAGPGGQGIFMEQQQQYLGVGLQKKGPML</sequence>
<feature type="compositionally biased region" description="Pro residues" evidence="8">
    <location>
        <begin position="473"/>
        <end position="484"/>
    </location>
</feature>
<evidence type="ECO:0000256" key="6">
    <source>
        <dbReference type="ARBA" id="ARBA00022840"/>
    </source>
</evidence>
<name>A0AAD4BTT1_BOLED</name>
<dbReference type="SUPFAM" id="SSF56112">
    <property type="entry name" value="Protein kinase-like (PK-like)"/>
    <property type="match status" value="1"/>
</dbReference>
<feature type="compositionally biased region" description="Basic and acidic residues" evidence="8">
    <location>
        <begin position="681"/>
        <end position="695"/>
    </location>
</feature>
<keyword evidence="2" id="KW-0723">Serine/threonine-protein kinase</keyword>
<dbReference type="PROSITE" id="PS00108">
    <property type="entry name" value="PROTEIN_KINASE_ST"/>
    <property type="match status" value="1"/>
</dbReference>
<dbReference type="PROSITE" id="PS50011">
    <property type="entry name" value="PROTEIN_KINASE_DOM"/>
    <property type="match status" value="1"/>
</dbReference>
<keyword evidence="6 7" id="KW-0067">ATP-binding</keyword>
<feature type="domain" description="Protein kinase" evidence="9">
    <location>
        <begin position="45"/>
        <end position="311"/>
    </location>
</feature>
<keyword evidence="11" id="KW-1185">Reference proteome</keyword>
<accession>A0AAD4BTT1</accession>
<feature type="region of interest" description="Disordered" evidence="8">
    <location>
        <begin position="406"/>
        <end position="490"/>
    </location>
</feature>
<evidence type="ECO:0000256" key="3">
    <source>
        <dbReference type="ARBA" id="ARBA00022679"/>
    </source>
</evidence>
<keyword evidence="5" id="KW-0418">Kinase</keyword>
<dbReference type="Proteomes" id="UP001194468">
    <property type="component" value="Unassembled WGS sequence"/>
</dbReference>
<evidence type="ECO:0000313" key="10">
    <source>
        <dbReference type="EMBL" id="KAF8439132.1"/>
    </source>
</evidence>
<organism evidence="10 11">
    <name type="scientific">Boletus edulis BED1</name>
    <dbReference type="NCBI Taxonomy" id="1328754"/>
    <lineage>
        <taxon>Eukaryota</taxon>
        <taxon>Fungi</taxon>
        <taxon>Dikarya</taxon>
        <taxon>Basidiomycota</taxon>
        <taxon>Agaricomycotina</taxon>
        <taxon>Agaricomycetes</taxon>
        <taxon>Agaricomycetidae</taxon>
        <taxon>Boletales</taxon>
        <taxon>Boletineae</taxon>
        <taxon>Boletaceae</taxon>
        <taxon>Boletoideae</taxon>
        <taxon>Boletus</taxon>
    </lineage>
</organism>
<dbReference type="PANTHER" id="PTHR24346">
    <property type="entry name" value="MAP/MICROTUBULE AFFINITY-REGULATING KINASE"/>
    <property type="match status" value="1"/>
</dbReference>
<evidence type="ECO:0000313" key="11">
    <source>
        <dbReference type="Proteomes" id="UP001194468"/>
    </source>
</evidence>
<evidence type="ECO:0000256" key="7">
    <source>
        <dbReference type="PROSITE-ProRule" id="PRU10141"/>
    </source>
</evidence>
<feature type="binding site" evidence="7">
    <location>
        <position position="74"/>
    </location>
    <ligand>
        <name>ATP</name>
        <dbReference type="ChEBI" id="CHEBI:30616"/>
    </ligand>
</feature>
<dbReference type="GO" id="GO:0005524">
    <property type="term" value="F:ATP binding"/>
    <property type="evidence" value="ECO:0007669"/>
    <property type="project" value="UniProtKB-UniRule"/>
</dbReference>
<comment type="caution">
    <text evidence="10">The sequence shown here is derived from an EMBL/GenBank/DDBJ whole genome shotgun (WGS) entry which is preliminary data.</text>
</comment>
<evidence type="ECO:0000259" key="9">
    <source>
        <dbReference type="PROSITE" id="PS50011"/>
    </source>
</evidence>
<dbReference type="GO" id="GO:0005737">
    <property type="term" value="C:cytoplasm"/>
    <property type="evidence" value="ECO:0007669"/>
    <property type="project" value="TreeGrafter"/>
</dbReference>
<evidence type="ECO:0000256" key="2">
    <source>
        <dbReference type="ARBA" id="ARBA00022527"/>
    </source>
</evidence>
<dbReference type="PROSITE" id="PS00107">
    <property type="entry name" value="PROTEIN_KINASE_ATP"/>
    <property type="match status" value="1"/>
</dbReference>
<dbReference type="GO" id="GO:0035556">
    <property type="term" value="P:intracellular signal transduction"/>
    <property type="evidence" value="ECO:0007669"/>
    <property type="project" value="TreeGrafter"/>
</dbReference>
<dbReference type="GO" id="GO:0004674">
    <property type="term" value="F:protein serine/threonine kinase activity"/>
    <property type="evidence" value="ECO:0007669"/>
    <property type="project" value="UniProtKB-KW"/>
</dbReference>
<reference evidence="10" key="1">
    <citation type="submission" date="2019-10" db="EMBL/GenBank/DDBJ databases">
        <authorList>
            <consortium name="DOE Joint Genome Institute"/>
            <person name="Kuo A."/>
            <person name="Miyauchi S."/>
            <person name="Kiss E."/>
            <person name="Drula E."/>
            <person name="Kohler A."/>
            <person name="Sanchez-Garcia M."/>
            <person name="Andreopoulos B."/>
            <person name="Barry K.W."/>
            <person name="Bonito G."/>
            <person name="Buee M."/>
            <person name="Carver A."/>
            <person name="Chen C."/>
            <person name="Cichocki N."/>
            <person name="Clum A."/>
            <person name="Culley D."/>
            <person name="Crous P.W."/>
            <person name="Fauchery L."/>
            <person name="Girlanda M."/>
            <person name="Hayes R."/>
            <person name="Keri Z."/>
            <person name="LaButti K."/>
            <person name="Lipzen A."/>
            <person name="Lombard V."/>
            <person name="Magnuson J."/>
            <person name="Maillard F."/>
            <person name="Morin E."/>
            <person name="Murat C."/>
            <person name="Nolan M."/>
            <person name="Ohm R."/>
            <person name="Pangilinan J."/>
            <person name="Pereira M."/>
            <person name="Perotto S."/>
            <person name="Peter M."/>
            <person name="Riley R."/>
            <person name="Sitrit Y."/>
            <person name="Stielow B."/>
            <person name="Szollosi G."/>
            <person name="Zifcakova L."/>
            <person name="Stursova M."/>
            <person name="Spatafora J.W."/>
            <person name="Tedersoo L."/>
            <person name="Vaario L.-M."/>
            <person name="Yamada A."/>
            <person name="Yan M."/>
            <person name="Wang P."/>
            <person name="Xu J."/>
            <person name="Bruns T."/>
            <person name="Baldrian P."/>
            <person name="Vilgalys R."/>
            <person name="Henrissat B."/>
            <person name="Grigoriev I.V."/>
            <person name="Hibbett D."/>
            <person name="Nagy L.G."/>
            <person name="Martin F.M."/>
        </authorList>
    </citation>
    <scope>NUCLEOTIDE SEQUENCE</scope>
    <source>
        <strain evidence="10">BED1</strain>
    </source>
</reference>
<dbReference type="Gene3D" id="1.10.510.10">
    <property type="entry name" value="Transferase(Phosphotransferase) domain 1"/>
    <property type="match status" value="1"/>
</dbReference>
<keyword evidence="3" id="KW-0808">Transferase</keyword>
<dbReference type="InterPro" id="IPR011009">
    <property type="entry name" value="Kinase-like_dom_sf"/>
</dbReference>
<gene>
    <name evidence="10" type="ORF">L210DRAFT_3449999</name>
</gene>
<dbReference type="EMBL" id="WHUW01000015">
    <property type="protein sequence ID" value="KAF8439132.1"/>
    <property type="molecule type" value="Genomic_DNA"/>
</dbReference>
<feature type="region of interest" description="Disordered" evidence="8">
    <location>
        <begin position="606"/>
        <end position="627"/>
    </location>
</feature>
<evidence type="ECO:0000256" key="5">
    <source>
        <dbReference type="ARBA" id="ARBA00022777"/>
    </source>
</evidence>
<evidence type="ECO:0000256" key="1">
    <source>
        <dbReference type="ARBA" id="ARBA00010791"/>
    </source>
</evidence>
<dbReference type="FunFam" id="1.10.510.10:FF:000571">
    <property type="entry name" value="Maternal embryonic leucine zipper kinase"/>
    <property type="match status" value="1"/>
</dbReference>
<dbReference type="InterPro" id="IPR017441">
    <property type="entry name" value="Protein_kinase_ATP_BS"/>
</dbReference>
<keyword evidence="4 7" id="KW-0547">Nucleotide-binding</keyword>